<gene>
    <name evidence="2" type="ORF">GYA93_03285</name>
</gene>
<comment type="caution">
    <text evidence="2">The sequence shown here is derived from an EMBL/GenBank/DDBJ whole genome shotgun (WGS) entry which is preliminary data.</text>
</comment>
<evidence type="ECO:0000313" key="2">
    <source>
        <dbReference type="EMBL" id="NDK88610.1"/>
    </source>
</evidence>
<dbReference type="InterPro" id="IPR029068">
    <property type="entry name" value="Glyas_Bleomycin-R_OHBP_Dase"/>
</dbReference>
<evidence type="ECO:0000259" key="1">
    <source>
        <dbReference type="Pfam" id="PF13468"/>
    </source>
</evidence>
<dbReference type="EMBL" id="JAADZU010000006">
    <property type="protein sequence ID" value="NDK88610.1"/>
    <property type="molecule type" value="Genomic_DNA"/>
</dbReference>
<dbReference type="AlphaFoldDB" id="A0A7K3LK55"/>
<dbReference type="SUPFAM" id="SSF54593">
    <property type="entry name" value="Glyoxalase/Bleomycin resistance protein/Dihydroxybiphenyl dioxygenase"/>
    <property type="match status" value="1"/>
</dbReference>
<reference evidence="2 3" key="1">
    <citation type="submission" date="2020-01" db="EMBL/GenBank/DDBJ databases">
        <title>Investigation of new actinobacteria for the biodesulphurisation of diesel fuel.</title>
        <authorList>
            <person name="Athi Narayanan S.M."/>
        </authorList>
    </citation>
    <scope>NUCLEOTIDE SEQUENCE [LARGE SCALE GENOMIC DNA]</scope>
    <source>
        <strain evidence="2 3">213E</strain>
    </source>
</reference>
<keyword evidence="3" id="KW-1185">Reference proteome</keyword>
<proteinExistence type="predicted"/>
<evidence type="ECO:0000313" key="3">
    <source>
        <dbReference type="Proteomes" id="UP000466307"/>
    </source>
</evidence>
<accession>A0A7K3LK55</accession>
<protein>
    <submittedName>
        <fullName evidence="2">VOC family protein</fullName>
    </submittedName>
</protein>
<organism evidence="2 3">
    <name type="scientific">Gordonia desulfuricans</name>
    <dbReference type="NCBI Taxonomy" id="89051"/>
    <lineage>
        <taxon>Bacteria</taxon>
        <taxon>Bacillati</taxon>
        <taxon>Actinomycetota</taxon>
        <taxon>Actinomycetes</taxon>
        <taxon>Mycobacteriales</taxon>
        <taxon>Gordoniaceae</taxon>
        <taxon>Gordonia</taxon>
    </lineage>
</organism>
<dbReference type="Proteomes" id="UP000466307">
    <property type="component" value="Unassembled WGS sequence"/>
</dbReference>
<dbReference type="Pfam" id="PF13468">
    <property type="entry name" value="Glyoxalase_3"/>
    <property type="match status" value="1"/>
</dbReference>
<sequence>MAAVDHIVLVAEDLDRGERVLADRLGRRFVGGGVHLGVGTRNRIMPLGNSFLELVTVEDESQAATHPFGRLVAAALAHRRALAAWVVLGTAAGEASVELRREGAAVWLVGCDRSIMRPDMPFTLERPPGQEFPGGNGAPLLRSIEISGPVSRIGGPAPDHAADTPTICRQAGPPGLIAVTIMSGYGPPVRIDNSVWEQM</sequence>
<dbReference type="Gene3D" id="3.10.180.10">
    <property type="entry name" value="2,3-Dihydroxybiphenyl 1,2-Dioxygenase, domain 1"/>
    <property type="match status" value="1"/>
</dbReference>
<feature type="domain" description="Glyoxalase-like" evidence="1">
    <location>
        <begin position="4"/>
        <end position="140"/>
    </location>
</feature>
<dbReference type="InterPro" id="IPR025870">
    <property type="entry name" value="Glyoxalase-like_dom"/>
</dbReference>
<name>A0A7K3LK55_9ACTN</name>